<dbReference type="EMBL" id="BK015517">
    <property type="protein sequence ID" value="DAE10678.1"/>
    <property type="molecule type" value="Genomic_DNA"/>
</dbReference>
<reference evidence="1" key="1">
    <citation type="journal article" date="2021" name="Proc. Natl. Acad. Sci. U.S.A.">
        <title>A Catalog of Tens of Thousands of Viruses from Human Metagenomes Reveals Hidden Associations with Chronic Diseases.</title>
        <authorList>
            <person name="Tisza M.J."/>
            <person name="Buck C.B."/>
        </authorList>
    </citation>
    <scope>NUCLEOTIDE SEQUENCE</scope>
    <source>
        <strain evidence="1">CtlgF9</strain>
    </source>
</reference>
<sequence length="149" mass="16867">MIAKEFKEQVMALGYSVEHTIGAYHIIKDGSTCAVVSRSTMFSVDTYTTTMSNNNYEDSLSLMALLFEFSTTPIKDREDYNYRVYAVFEENENVGYKLYIADYGADGKKLILNDDIYEALAHPKATAEIIAGRVSKVTGKKFELEKVER</sequence>
<name>A0A8S5PUD5_9CAUD</name>
<proteinExistence type="predicted"/>
<protein>
    <submittedName>
        <fullName evidence="1">Uncharacterized protein</fullName>
    </submittedName>
</protein>
<evidence type="ECO:0000313" key="1">
    <source>
        <dbReference type="EMBL" id="DAE10678.1"/>
    </source>
</evidence>
<accession>A0A8S5PUD5</accession>
<organism evidence="1">
    <name type="scientific">Siphoviridae sp. ctlgF9</name>
    <dbReference type="NCBI Taxonomy" id="2825649"/>
    <lineage>
        <taxon>Viruses</taxon>
        <taxon>Duplodnaviria</taxon>
        <taxon>Heunggongvirae</taxon>
        <taxon>Uroviricota</taxon>
        <taxon>Caudoviricetes</taxon>
    </lineage>
</organism>